<evidence type="ECO:0000256" key="1">
    <source>
        <dbReference type="SAM" id="Phobius"/>
    </source>
</evidence>
<keyword evidence="3" id="KW-1185">Reference proteome</keyword>
<reference evidence="2" key="1">
    <citation type="submission" date="2013-11" db="EMBL/GenBank/DDBJ databases">
        <title>Genome sequence of the fusiform rust pathogen reveals effectors for host alternation and coevolution with pine.</title>
        <authorList>
            <consortium name="DOE Joint Genome Institute"/>
            <person name="Smith K."/>
            <person name="Pendleton A."/>
            <person name="Kubisiak T."/>
            <person name="Anderson C."/>
            <person name="Salamov A."/>
            <person name="Aerts A."/>
            <person name="Riley R."/>
            <person name="Clum A."/>
            <person name="Lindquist E."/>
            <person name="Ence D."/>
            <person name="Campbell M."/>
            <person name="Kronenberg Z."/>
            <person name="Feau N."/>
            <person name="Dhillon B."/>
            <person name="Hamelin R."/>
            <person name="Burleigh J."/>
            <person name="Smith J."/>
            <person name="Yandell M."/>
            <person name="Nelson C."/>
            <person name="Grigoriev I."/>
            <person name="Davis J."/>
        </authorList>
    </citation>
    <scope>NUCLEOTIDE SEQUENCE</scope>
    <source>
        <strain evidence="2">G11</strain>
    </source>
</reference>
<name>A0A9P6TEB9_9BASI</name>
<dbReference type="EMBL" id="MU167246">
    <property type="protein sequence ID" value="KAG0147593.1"/>
    <property type="molecule type" value="Genomic_DNA"/>
</dbReference>
<feature type="transmembrane region" description="Helical" evidence="1">
    <location>
        <begin position="206"/>
        <end position="224"/>
    </location>
</feature>
<dbReference type="OrthoDB" id="2505614at2759"/>
<feature type="transmembrane region" description="Helical" evidence="1">
    <location>
        <begin position="43"/>
        <end position="64"/>
    </location>
</feature>
<dbReference type="AlphaFoldDB" id="A0A9P6TEB9"/>
<organism evidence="2 3">
    <name type="scientific">Cronartium quercuum f. sp. fusiforme G11</name>
    <dbReference type="NCBI Taxonomy" id="708437"/>
    <lineage>
        <taxon>Eukaryota</taxon>
        <taxon>Fungi</taxon>
        <taxon>Dikarya</taxon>
        <taxon>Basidiomycota</taxon>
        <taxon>Pucciniomycotina</taxon>
        <taxon>Pucciniomycetes</taxon>
        <taxon>Pucciniales</taxon>
        <taxon>Coleosporiaceae</taxon>
        <taxon>Cronartium</taxon>
    </lineage>
</organism>
<sequence>MDPRARLYPDRRGVAVEAQNPLSERWALEERILGLYPAIPNDLIASMLFSIVFLALLGGCYFVWRLRPYRSLSIYILAVACLVTFLGFAVRAGISNTLVPTRASFMVECMLFIIGQLCTLDAWAMRTRDELVNGLAEREGVDLQAQPTPRSWLLAAKHSWESRIALFSRLLILPLSFLLYLIGYAMTPGPADEHFDGSEGLKVRGAASFLPLVILAIMSLVLVMKACLYTQAWLPVLLYFFASIMLWLPALYAFCLVSIAVDTSSLVISKTFFYTAFGFAQAVCIIILLFLTRRPANWVYDQPTEGDPPPPPGRYAFVPPKWVQHRVCEPGLGGENI</sequence>
<dbReference type="Proteomes" id="UP000886653">
    <property type="component" value="Unassembled WGS sequence"/>
</dbReference>
<comment type="caution">
    <text evidence="2">The sequence shown here is derived from an EMBL/GenBank/DDBJ whole genome shotgun (WGS) entry which is preliminary data.</text>
</comment>
<feature type="transmembrane region" description="Helical" evidence="1">
    <location>
        <begin position="166"/>
        <end position="186"/>
    </location>
</feature>
<proteinExistence type="predicted"/>
<evidence type="ECO:0000313" key="3">
    <source>
        <dbReference type="Proteomes" id="UP000886653"/>
    </source>
</evidence>
<feature type="transmembrane region" description="Helical" evidence="1">
    <location>
        <begin position="272"/>
        <end position="291"/>
    </location>
</feature>
<feature type="transmembrane region" description="Helical" evidence="1">
    <location>
        <begin position="103"/>
        <end position="124"/>
    </location>
</feature>
<keyword evidence="1" id="KW-0472">Membrane</keyword>
<gene>
    <name evidence="2" type="ORF">CROQUDRAFT_655978</name>
</gene>
<keyword evidence="1" id="KW-1133">Transmembrane helix</keyword>
<feature type="transmembrane region" description="Helical" evidence="1">
    <location>
        <begin position="71"/>
        <end position="91"/>
    </location>
</feature>
<feature type="transmembrane region" description="Helical" evidence="1">
    <location>
        <begin position="236"/>
        <end position="260"/>
    </location>
</feature>
<protein>
    <submittedName>
        <fullName evidence="2">Uncharacterized protein</fullName>
    </submittedName>
</protein>
<evidence type="ECO:0000313" key="2">
    <source>
        <dbReference type="EMBL" id="KAG0147593.1"/>
    </source>
</evidence>
<keyword evidence="1" id="KW-0812">Transmembrane</keyword>
<accession>A0A9P6TEB9</accession>